<name>A0AAE0J6K4_9PEZI</name>
<keyword evidence="2" id="KW-0732">Signal</keyword>
<dbReference type="InterPro" id="IPR056124">
    <property type="entry name" value="DUF7707"/>
</dbReference>
<evidence type="ECO:0000313" key="5">
    <source>
        <dbReference type="Proteomes" id="UP001286456"/>
    </source>
</evidence>
<protein>
    <recommendedName>
        <fullName evidence="3">DUF7707 domain-containing protein</fullName>
    </recommendedName>
</protein>
<dbReference type="EMBL" id="JAUEPO010000001">
    <property type="protein sequence ID" value="KAK3337161.1"/>
    <property type="molecule type" value="Genomic_DNA"/>
</dbReference>
<evidence type="ECO:0000256" key="2">
    <source>
        <dbReference type="SAM" id="SignalP"/>
    </source>
</evidence>
<reference evidence="4" key="1">
    <citation type="journal article" date="2023" name="Mol. Phylogenet. Evol.">
        <title>Genome-scale phylogeny and comparative genomics of the fungal order Sordariales.</title>
        <authorList>
            <person name="Hensen N."/>
            <person name="Bonometti L."/>
            <person name="Westerberg I."/>
            <person name="Brannstrom I.O."/>
            <person name="Guillou S."/>
            <person name="Cros-Aarteil S."/>
            <person name="Calhoun S."/>
            <person name="Haridas S."/>
            <person name="Kuo A."/>
            <person name="Mondo S."/>
            <person name="Pangilinan J."/>
            <person name="Riley R."/>
            <person name="LaButti K."/>
            <person name="Andreopoulos B."/>
            <person name="Lipzen A."/>
            <person name="Chen C."/>
            <person name="Yan M."/>
            <person name="Daum C."/>
            <person name="Ng V."/>
            <person name="Clum A."/>
            <person name="Steindorff A."/>
            <person name="Ohm R.A."/>
            <person name="Martin F."/>
            <person name="Silar P."/>
            <person name="Natvig D.O."/>
            <person name="Lalanne C."/>
            <person name="Gautier V."/>
            <person name="Ament-Velasquez S.L."/>
            <person name="Kruys A."/>
            <person name="Hutchinson M.I."/>
            <person name="Powell A.J."/>
            <person name="Barry K."/>
            <person name="Miller A.N."/>
            <person name="Grigoriev I.V."/>
            <person name="Debuchy R."/>
            <person name="Gladieux P."/>
            <person name="Hiltunen Thoren M."/>
            <person name="Johannesson H."/>
        </authorList>
    </citation>
    <scope>NUCLEOTIDE SEQUENCE</scope>
    <source>
        <strain evidence="4">SMH4131-1</strain>
    </source>
</reference>
<evidence type="ECO:0000259" key="3">
    <source>
        <dbReference type="Pfam" id="PF24808"/>
    </source>
</evidence>
<feature type="compositionally biased region" description="Low complexity" evidence="1">
    <location>
        <begin position="163"/>
        <end position="242"/>
    </location>
</feature>
<feature type="compositionally biased region" description="Low complexity" evidence="1">
    <location>
        <begin position="252"/>
        <end position="268"/>
    </location>
</feature>
<dbReference type="AlphaFoldDB" id="A0AAE0J6K4"/>
<sequence>MVTNNKITSGLLVLALAVSSAAATCLTPPVRSSPGRDVSFGNTVCPSQITACAALCGGKTLINTCVSNNGGSDNPFESITYCFVCTCKDLSTPDLESYSGTVPTYVCQRKKEDCQYGYNQVGQTAPAGACPACADKEAAVAAPSTTSSTTTLITAPIRPTPKSSSVVESVVETTTTSAKPATTTTTSSTSTLSLVTSTTSASSVSSTSSSSSSESTTASSTSTISSVLSSATSTEDTTTSSSPLVTLTFVDTPTSTPTASARPSSTGAAGCVEPAMGFLGMALAAAAVVL</sequence>
<keyword evidence="5" id="KW-1185">Reference proteome</keyword>
<evidence type="ECO:0000256" key="1">
    <source>
        <dbReference type="SAM" id="MobiDB-lite"/>
    </source>
</evidence>
<organism evidence="4 5">
    <name type="scientific">Cercophora scortea</name>
    <dbReference type="NCBI Taxonomy" id="314031"/>
    <lineage>
        <taxon>Eukaryota</taxon>
        <taxon>Fungi</taxon>
        <taxon>Dikarya</taxon>
        <taxon>Ascomycota</taxon>
        <taxon>Pezizomycotina</taxon>
        <taxon>Sordariomycetes</taxon>
        <taxon>Sordariomycetidae</taxon>
        <taxon>Sordariales</taxon>
        <taxon>Lasiosphaeriaceae</taxon>
        <taxon>Cercophora</taxon>
    </lineage>
</organism>
<comment type="caution">
    <text evidence="4">The sequence shown here is derived from an EMBL/GenBank/DDBJ whole genome shotgun (WGS) entry which is preliminary data.</text>
</comment>
<feature type="domain" description="DUF7707" evidence="3">
    <location>
        <begin position="42"/>
        <end position="120"/>
    </location>
</feature>
<dbReference type="Pfam" id="PF24808">
    <property type="entry name" value="DUF7707"/>
    <property type="match status" value="1"/>
</dbReference>
<dbReference type="Proteomes" id="UP001286456">
    <property type="component" value="Unassembled WGS sequence"/>
</dbReference>
<feature type="region of interest" description="Disordered" evidence="1">
    <location>
        <begin position="145"/>
        <end position="268"/>
    </location>
</feature>
<feature type="compositionally biased region" description="Low complexity" evidence="1">
    <location>
        <begin position="145"/>
        <end position="155"/>
    </location>
</feature>
<feature type="signal peptide" evidence="2">
    <location>
        <begin position="1"/>
        <end position="23"/>
    </location>
</feature>
<feature type="chain" id="PRO_5042243952" description="DUF7707 domain-containing protein" evidence="2">
    <location>
        <begin position="24"/>
        <end position="290"/>
    </location>
</feature>
<accession>A0AAE0J6K4</accession>
<evidence type="ECO:0000313" key="4">
    <source>
        <dbReference type="EMBL" id="KAK3337161.1"/>
    </source>
</evidence>
<gene>
    <name evidence="4" type="ORF">B0T19DRAFT_62786</name>
</gene>
<proteinExistence type="predicted"/>
<reference evidence="4" key="2">
    <citation type="submission" date="2023-06" db="EMBL/GenBank/DDBJ databases">
        <authorList>
            <consortium name="Lawrence Berkeley National Laboratory"/>
            <person name="Haridas S."/>
            <person name="Hensen N."/>
            <person name="Bonometti L."/>
            <person name="Westerberg I."/>
            <person name="Brannstrom I.O."/>
            <person name="Guillou S."/>
            <person name="Cros-Aarteil S."/>
            <person name="Calhoun S."/>
            <person name="Kuo A."/>
            <person name="Mondo S."/>
            <person name="Pangilinan J."/>
            <person name="Riley R."/>
            <person name="Labutti K."/>
            <person name="Andreopoulos B."/>
            <person name="Lipzen A."/>
            <person name="Chen C."/>
            <person name="Yanf M."/>
            <person name="Daum C."/>
            <person name="Ng V."/>
            <person name="Clum A."/>
            <person name="Steindorff A."/>
            <person name="Ohm R."/>
            <person name="Martin F."/>
            <person name="Silar P."/>
            <person name="Natvig D."/>
            <person name="Lalanne C."/>
            <person name="Gautier V."/>
            <person name="Ament-Velasquez S.L."/>
            <person name="Kruys A."/>
            <person name="Hutchinson M.I."/>
            <person name="Powell A.J."/>
            <person name="Barry K."/>
            <person name="Miller A.N."/>
            <person name="Grigoriev I.V."/>
            <person name="Debuchy R."/>
            <person name="Gladieux P."/>
            <person name="Thoren M.H."/>
            <person name="Johannesson H."/>
        </authorList>
    </citation>
    <scope>NUCLEOTIDE SEQUENCE</scope>
    <source>
        <strain evidence="4">SMH4131-1</strain>
    </source>
</reference>